<dbReference type="SMART" id="SM00062">
    <property type="entry name" value="PBPb"/>
    <property type="match status" value="1"/>
</dbReference>
<gene>
    <name evidence="7" type="ORF">SAMN04487959_10215</name>
</gene>
<organism evidence="7 8">
    <name type="scientific">Modicisalibacter xianhensis</name>
    <dbReference type="NCBI Taxonomy" id="442341"/>
    <lineage>
        <taxon>Bacteria</taxon>
        <taxon>Pseudomonadati</taxon>
        <taxon>Pseudomonadota</taxon>
        <taxon>Gammaproteobacteria</taxon>
        <taxon>Oceanospirillales</taxon>
        <taxon>Halomonadaceae</taxon>
        <taxon>Modicisalibacter</taxon>
    </lineage>
</organism>
<feature type="signal peptide" evidence="5">
    <location>
        <begin position="1"/>
        <end position="27"/>
    </location>
</feature>
<evidence type="ECO:0000313" key="7">
    <source>
        <dbReference type="EMBL" id="SFH26730.1"/>
    </source>
</evidence>
<evidence type="ECO:0000256" key="5">
    <source>
        <dbReference type="SAM" id="SignalP"/>
    </source>
</evidence>
<comment type="similarity">
    <text evidence="2 4">Belongs to the bacterial solute-binding protein 3 family.</text>
</comment>
<dbReference type="STRING" id="442341.SAMN04487959_10215"/>
<evidence type="ECO:0000256" key="2">
    <source>
        <dbReference type="ARBA" id="ARBA00010333"/>
    </source>
</evidence>
<proteinExistence type="inferred from homology"/>
<keyword evidence="8" id="KW-1185">Reference proteome</keyword>
<dbReference type="Pfam" id="PF00497">
    <property type="entry name" value="SBP_bac_3"/>
    <property type="match status" value="1"/>
</dbReference>
<dbReference type="Proteomes" id="UP000199040">
    <property type="component" value="Unassembled WGS sequence"/>
</dbReference>
<feature type="domain" description="Solute-binding protein family 3/N-terminal" evidence="6">
    <location>
        <begin position="32"/>
        <end position="262"/>
    </location>
</feature>
<name>A0A1I2YMK3_9GAMM</name>
<dbReference type="RefSeq" id="WP_092843082.1">
    <property type="nucleotide sequence ID" value="NZ_FOPY01000002.1"/>
</dbReference>
<keyword evidence="3 5" id="KW-0732">Signal</keyword>
<dbReference type="PANTHER" id="PTHR35936:SF17">
    <property type="entry name" value="ARGININE-BINDING EXTRACELLULAR PROTEIN ARTP"/>
    <property type="match status" value="1"/>
</dbReference>
<feature type="chain" id="PRO_5011618297" evidence="5">
    <location>
        <begin position="28"/>
        <end position="265"/>
    </location>
</feature>
<dbReference type="EMBL" id="FOPY01000002">
    <property type="protein sequence ID" value="SFH26730.1"/>
    <property type="molecule type" value="Genomic_DNA"/>
</dbReference>
<evidence type="ECO:0000259" key="6">
    <source>
        <dbReference type="SMART" id="SM00062"/>
    </source>
</evidence>
<dbReference type="PANTHER" id="PTHR35936">
    <property type="entry name" value="MEMBRANE-BOUND LYTIC MUREIN TRANSGLYCOSYLASE F"/>
    <property type="match status" value="1"/>
</dbReference>
<reference evidence="7 8" key="1">
    <citation type="submission" date="2016-10" db="EMBL/GenBank/DDBJ databases">
        <authorList>
            <person name="de Groot N.N."/>
        </authorList>
    </citation>
    <scope>NUCLEOTIDE SEQUENCE [LARGE SCALE GENOMIC DNA]</scope>
    <source>
        <strain evidence="7 8">CGMCC 1.6848</strain>
    </source>
</reference>
<dbReference type="AlphaFoldDB" id="A0A1I2YMK3"/>
<sequence>MRHSRLLLTAALSASLASAVFSGSVMARDDDPIRLAVDVPYEPFEYKTADGTLTGFEVDLGNAVCDYLEVECTWVEQPWDGMIPGLMARKYDAIMSSMAITEERAQQVLFSEPYYTTPSAWITAKDRDIDIQDKESLKGLTVGVQRATIQDRYVTDLYGDVLEIRRYGSADDVIADMQTGRLDLTFMDYPIAEASIDIDTEGSEFKRISDFIKEPKKYFGQGVGVAFRKRDKALAEKFNEALAELKANGTYEEIMNKYFTYDVKL</sequence>
<dbReference type="GO" id="GO:0030313">
    <property type="term" value="C:cell envelope"/>
    <property type="evidence" value="ECO:0007669"/>
    <property type="project" value="UniProtKB-SubCell"/>
</dbReference>
<evidence type="ECO:0000256" key="1">
    <source>
        <dbReference type="ARBA" id="ARBA00004196"/>
    </source>
</evidence>
<dbReference type="SUPFAM" id="SSF53850">
    <property type="entry name" value="Periplasmic binding protein-like II"/>
    <property type="match status" value="1"/>
</dbReference>
<accession>A0A1I2YMK3</accession>
<dbReference type="InterPro" id="IPR018313">
    <property type="entry name" value="SBP_3_CS"/>
</dbReference>
<dbReference type="InterPro" id="IPR001638">
    <property type="entry name" value="Solute-binding_3/MltF_N"/>
</dbReference>
<comment type="subcellular location">
    <subcellularLocation>
        <location evidence="1">Cell envelope</location>
    </subcellularLocation>
</comment>
<evidence type="ECO:0000256" key="4">
    <source>
        <dbReference type="RuleBase" id="RU003744"/>
    </source>
</evidence>
<evidence type="ECO:0000256" key="3">
    <source>
        <dbReference type="ARBA" id="ARBA00022729"/>
    </source>
</evidence>
<dbReference type="Gene3D" id="3.40.190.10">
    <property type="entry name" value="Periplasmic binding protein-like II"/>
    <property type="match status" value="2"/>
</dbReference>
<protein>
    <submittedName>
        <fullName evidence="7">Amino acid ABC transporter substrate-binding protein, PAAT family (TC 3.A.1.3.-)</fullName>
    </submittedName>
</protein>
<evidence type="ECO:0000313" key="8">
    <source>
        <dbReference type="Proteomes" id="UP000199040"/>
    </source>
</evidence>
<dbReference type="PROSITE" id="PS01039">
    <property type="entry name" value="SBP_BACTERIAL_3"/>
    <property type="match status" value="1"/>
</dbReference>